<dbReference type="InterPro" id="IPR001138">
    <property type="entry name" value="Zn2Cys6_DnaBD"/>
</dbReference>
<sequence length="547" mass="61056">MASRNGLKPSVKAETSNRRHQGSAFRVVKFDHQTTGNDSGHSSRSSAAPQPPTLSRPPQLRPRQIKSRSGCESCKRRRIKCDEGQPQCQRCKSRGLVCTGNFKPDVWQIERPWIYTSHKRVQRLSMPATQLLRKHQAATKNVNIHSVPPHSARVLENELVRHWFEHTCTIMGIVPQSRNPLSYSLSPYLRRSCALRHSIQCISQAHSSYFTDAHLAEVLEERARALASLRLEIERAFIGESACSRAQLLPTILLSSLILGITSDWLTKDLTSQEFLIGANQIVPLLLESGVKQDPVSHYVLGLYLYWVSVESHIEPWEPDEQHQRQHEFQLSYLHCIVDRCLANTVHPVTGLAAGVLPLMWEAGRYYRRVSQGYAGDATYAETLQSKLEAWTPPTALCSLEKGQPLIALAEAYRAAALLLLYQARCVSDRPPMAATSLAMSNETVPNNIKSAISTIVGVLGSLSPGDPLLTSVGPFLVIAGSELQEDQIESRNLIHRIARQVTQYTRVPNFSSALNLVEEVWARRASGSQVTWLELMLQNGYILGIA</sequence>
<comment type="subcellular location">
    <subcellularLocation>
        <location evidence="1">Nucleus</location>
    </subcellularLocation>
</comment>
<evidence type="ECO:0000259" key="4">
    <source>
        <dbReference type="PROSITE" id="PS50048"/>
    </source>
</evidence>
<dbReference type="InParanoid" id="W3XGD7"/>
<dbReference type="GO" id="GO:0008270">
    <property type="term" value="F:zinc ion binding"/>
    <property type="evidence" value="ECO:0007669"/>
    <property type="project" value="InterPro"/>
</dbReference>
<evidence type="ECO:0000313" key="5">
    <source>
        <dbReference type="EMBL" id="ETS84251.1"/>
    </source>
</evidence>
<feature type="compositionally biased region" description="Polar residues" evidence="3">
    <location>
        <begin position="33"/>
        <end position="48"/>
    </location>
</feature>
<proteinExistence type="predicted"/>
<evidence type="ECO:0000313" key="6">
    <source>
        <dbReference type="Proteomes" id="UP000030651"/>
    </source>
</evidence>
<dbReference type="Pfam" id="PF11951">
    <property type="entry name" value="Fungal_trans_2"/>
    <property type="match status" value="1"/>
</dbReference>
<dbReference type="PANTHER" id="PTHR37534:SF15">
    <property type="entry name" value="ZN(II)2CYS6 TRANSCRIPTION FACTOR (EUROFUNG)"/>
    <property type="match status" value="1"/>
</dbReference>
<keyword evidence="2" id="KW-0539">Nucleus</keyword>
<dbReference type="SUPFAM" id="SSF57701">
    <property type="entry name" value="Zn2/Cys6 DNA-binding domain"/>
    <property type="match status" value="1"/>
</dbReference>
<feature type="domain" description="Zn(2)-C6 fungal-type" evidence="4">
    <location>
        <begin position="70"/>
        <end position="99"/>
    </location>
</feature>
<feature type="region of interest" description="Disordered" evidence="3">
    <location>
        <begin position="1"/>
        <end position="69"/>
    </location>
</feature>
<dbReference type="EMBL" id="KI912110">
    <property type="protein sequence ID" value="ETS84251.1"/>
    <property type="molecule type" value="Genomic_DNA"/>
</dbReference>
<dbReference type="OMA" id="ISTPWID"/>
<dbReference type="GO" id="GO:0045944">
    <property type="term" value="P:positive regulation of transcription by RNA polymerase II"/>
    <property type="evidence" value="ECO:0007669"/>
    <property type="project" value="TreeGrafter"/>
</dbReference>
<dbReference type="GeneID" id="19267289"/>
<evidence type="ECO:0000256" key="3">
    <source>
        <dbReference type="SAM" id="MobiDB-lite"/>
    </source>
</evidence>
<dbReference type="OrthoDB" id="3031538at2759"/>
<dbReference type="HOGENOM" id="CLU_027436_0_0_1"/>
<dbReference type="eggNOG" id="ENOG502SI7T">
    <property type="taxonomic scope" value="Eukaryota"/>
</dbReference>
<dbReference type="PROSITE" id="PS00463">
    <property type="entry name" value="ZN2_CY6_FUNGAL_1"/>
    <property type="match status" value="1"/>
</dbReference>
<dbReference type="Pfam" id="PF00172">
    <property type="entry name" value="Zn_clus"/>
    <property type="match status" value="1"/>
</dbReference>
<protein>
    <recommendedName>
        <fullName evidence="4">Zn(2)-C6 fungal-type domain-containing protein</fullName>
    </recommendedName>
</protein>
<dbReference type="GO" id="GO:0000976">
    <property type="term" value="F:transcription cis-regulatory region binding"/>
    <property type="evidence" value="ECO:0007669"/>
    <property type="project" value="TreeGrafter"/>
</dbReference>
<dbReference type="SMART" id="SM00066">
    <property type="entry name" value="GAL4"/>
    <property type="match status" value="1"/>
</dbReference>
<dbReference type="Gene3D" id="4.10.240.10">
    <property type="entry name" value="Zn(2)-C6 fungal-type DNA-binding domain"/>
    <property type="match status" value="1"/>
</dbReference>
<dbReference type="InterPro" id="IPR036864">
    <property type="entry name" value="Zn2-C6_fun-type_DNA-bd_sf"/>
</dbReference>
<dbReference type="GO" id="GO:0000981">
    <property type="term" value="F:DNA-binding transcription factor activity, RNA polymerase II-specific"/>
    <property type="evidence" value="ECO:0007669"/>
    <property type="project" value="InterPro"/>
</dbReference>
<dbReference type="CDD" id="cd00067">
    <property type="entry name" value="GAL4"/>
    <property type="match status" value="1"/>
</dbReference>
<dbReference type="RefSeq" id="XP_007829048.1">
    <property type="nucleotide sequence ID" value="XM_007830857.1"/>
</dbReference>
<keyword evidence="6" id="KW-1185">Reference proteome</keyword>
<evidence type="ECO:0000256" key="1">
    <source>
        <dbReference type="ARBA" id="ARBA00004123"/>
    </source>
</evidence>
<dbReference type="GO" id="GO:0005634">
    <property type="term" value="C:nucleus"/>
    <property type="evidence" value="ECO:0007669"/>
    <property type="project" value="UniProtKB-SubCell"/>
</dbReference>
<dbReference type="KEGG" id="pfy:PFICI_02276"/>
<accession>W3XGD7</accession>
<dbReference type="PANTHER" id="PTHR37534">
    <property type="entry name" value="TRANSCRIPTIONAL ACTIVATOR PROTEIN UGA3"/>
    <property type="match status" value="1"/>
</dbReference>
<gene>
    <name evidence="5" type="ORF">PFICI_02276</name>
</gene>
<name>W3XGD7_PESFW</name>
<dbReference type="AlphaFoldDB" id="W3XGD7"/>
<dbReference type="PROSITE" id="PS50048">
    <property type="entry name" value="ZN2_CY6_FUNGAL_2"/>
    <property type="match status" value="1"/>
</dbReference>
<dbReference type="Proteomes" id="UP000030651">
    <property type="component" value="Unassembled WGS sequence"/>
</dbReference>
<organism evidence="5 6">
    <name type="scientific">Pestalotiopsis fici (strain W106-1 / CGMCC3.15140)</name>
    <dbReference type="NCBI Taxonomy" id="1229662"/>
    <lineage>
        <taxon>Eukaryota</taxon>
        <taxon>Fungi</taxon>
        <taxon>Dikarya</taxon>
        <taxon>Ascomycota</taxon>
        <taxon>Pezizomycotina</taxon>
        <taxon>Sordariomycetes</taxon>
        <taxon>Xylariomycetidae</taxon>
        <taxon>Amphisphaeriales</taxon>
        <taxon>Sporocadaceae</taxon>
        <taxon>Pestalotiopsis</taxon>
    </lineage>
</organism>
<evidence type="ECO:0000256" key="2">
    <source>
        <dbReference type="ARBA" id="ARBA00023242"/>
    </source>
</evidence>
<reference evidence="6" key="1">
    <citation type="journal article" date="2015" name="BMC Genomics">
        <title>Genomic and transcriptomic analysis of the endophytic fungus Pestalotiopsis fici reveals its lifestyle and high potential for synthesis of natural products.</title>
        <authorList>
            <person name="Wang X."/>
            <person name="Zhang X."/>
            <person name="Liu L."/>
            <person name="Xiang M."/>
            <person name="Wang W."/>
            <person name="Sun X."/>
            <person name="Che Y."/>
            <person name="Guo L."/>
            <person name="Liu G."/>
            <person name="Guo L."/>
            <person name="Wang C."/>
            <person name="Yin W.B."/>
            <person name="Stadler M."/>
            <person name="Zhang X."/>
            <person name="Liu X."/>
        </authorList>
    </citation>
    <scope>NUCLEOTIDE SEQUENCE [LARGE SCALE GENOMIC DNA]</scope>
    <source>
        <strain evidence="6">W106-1 / CGMCC3.15140</strain>
    </source>
</reference>
<dbReference type="InterPro" id="IPR021858">
    <property type="entry name" value="Fun_TF"/>
</dbReference>